<feature type="transmembrane region" description="Helical" evidence="2">
    <location>
        <begin position="307"/>
        <end position="325"/>
    </location>
</feature>
<name>A0AAV4KLM6_9ACTN</name>
<evidence type="ECO:0000313" key="4">
    <source>
        <dbReference type="Proteomes" id="UP000642014"/>
    </source>
</evidence>
<protein>
    <submittedName>
        <fullName evidence="3">Uncharacterized protein</fullName>
    </submittedName>
</protein>
<dbReference type="RefSeq" id="WP_229991584.1">
    <property type="nucleotide sequence ID" value="NZ_BMSJ01000006.1"/>
</dbReference>
<feature type="compositionally biased region" description="Low complexity" evidence="1">
    <location>
        <begin position="23"/>
        <end position="35"/>
    </location>
</feature>
<comment type="caution">
    <text evidence="3">The sequence shown here is derived from an EMBL/GenBank/DDBJ whole genome shotgun (WGS) entry which is preliminary data.</text>
</comment>
<evidence type="ECO:0000313" key="3">
    <source>
        <dbReference type="EMBL" id="GGR28809.1"/>
    </source>
</evidence>
<organism evidence="3 4">
    <name type="scientific">Streptomyces cinereoruber</name>
    <dbReference type="NCBI Taxonomy" id="67260"/>
    <lineage>
        <taxon>Bacteria</taxon>
        <taxon>Bacillati</taxon>
        <taxon>Actinomycetota</taxon>
        <taxon>Actinomycetes</taxon>
        <taxon>Kitasatosporales</taxon>
        <taxon>Streptomycetaceae</taxon>
        <taxon>Streptomyces</taxon>
    </lineage>
</organism>
<sequence length="400" mass="40468">MTTDLPHTHPTEEDIGREPIEGPVSGSHSQSAVSPSPAPDAPDLPVRPALPCTAPDVPVLTAAPVDPVHRDDVAPPETWRFDPPADPPAGLPVGPQTAPADPGEDARAVPEVPDQHETGDEAVHTLLTTAATERPVDEVAALVARLQETGELSSPADVALRAAAVTRPLDEVRELLALLNASGYDLHQAETTLRAAAVGRPIEDVVRLVGILGTDSSDWQPTEQGNTAERKAGPAPAPAGPERSRDAAQRTGASLDGALAAGPGSHSSSPALRSALRWPAALALFACGLVHLPTDLTGLRAGGDTETLSVVVTVLCLVGAAWLAARDTLVAWATAAGIGVAVIALHGVASARTVDLLSGSLGATSAWAKAVALLGAVAVVALAASAVVRHTRAAGTAGNA</sequence>
<evidence type="ECO:0000256" key="2">
    <source>
        <dbReference type="SAM" id="Phobius"/>
    </source>
</evidence>
<accession>A0AAV4KLM6</accession>
<dbReference type="AlphaFoldDB" id="A0AAV4KLM6"/>
<reference evidence="3 4" key="1">
    <citation type="journal article" date="2014" name="Int. J. Syst. Evol. Microbiol.">
        <title>Complete genome sequence of Corynebacterium casei LMG S-19264T (=DSM 44701T), isolated from a smear-ripened cheese.</title>
        <authorList>
            <consortium name="US DOE Joint Genome Institute (JGI-PGF)"/>
            <person name="Walter F."/>
            <person name="Albersmeier A."/>
            <person name="Kalinowski J."/>
            <person name="Ruckert C."/>
        </authorList>
    </citation>
    <scope>NUCLEOTIDE SEQUENCE [LARGE SCALE GENOMIC DNA]</scope>
    <source>
        <strain evidence="3 4">JCM 4205</strain>
    </source>
</reference>
<feature type="compositionally biased region" description="Basic and acidic residues" evidence="1">
    <location>
        <begin position="104"/>
        <end position="117"/>
    </location>
</feature>
<feature type="region of interest" description="Disordered" evidence="1">
    <location>
        <begin position="216"/>
        <end position="251"/>
    </location>
</feature>
<feature type="transmembrane region" description="Helical" evidence="2">
    <location>
        <begin position="332"/>
        <end position="354"/>
    </location>
</feature>
<feature type="compositionally biased region" description="Basic and acidic residues" evidence="1">
    <location>
        <begin position="1"/>
        <end position="20"/>
    </location>
</feature>
<gene>
    <name evidence="3" type="ORF">GCM10010497_33880</name>
</gene>
<dbReference type="GeneID" id="95453660"/>
<feature type="transmembrane region" description="Helical" evidence="2">
    <location>
        <begin position="366"/>
        <end position="388"/>
    </location>
</feature>
<keyword evidence="2" id="KW-1133">Transmembrane helix</keyword>
<proteinExistence type="predicted"/>
<evidence type="ECO:0000256" key="1">
    <source>
        <dbReference type="SAM" id="MobiDB-lite"/>
    </source>
</evidence>
<keyword evidence="2" id="KW-0472">Membrane</keyword>
<dbReference type="EMBL" id="BMSJ01000006">
    <property type="protein sequence ID" value="GGR28809.1"/>
    <property type="molecule type" value="Genomic_DNA"/>
</dbReference>
<feature type="region of interest" description="Disordered" evidence="1">
    <location>
        <begin position="1"/>
        <end position="117"/>
    </location>
</feature>
<keyword evidence="2" id="KW-0812">Transmembrane</keyword>
<dbReference type="Proteomes" id="UP000642014">
    <property type="component" value="Unassembled WGS sequence"/>
</dbReference>
<feature type="compositionally biased region" description="Polar residues" evidence="1">
    <location>
        <begin position="216"/>
        <end position="227"/>
    </location>
</feature>